<evidence type="ECO:0000313" key="2">
    <source>
        <dbReference type="EMBL" id="CAG5072821.1"/>
    </source>
</evidence>
<dbReference type="EMBL" id="CAJRAU010000007">
    <property type="protein sequence ID" value="CAG5072821.1"/>
    <property type="molecule type" value="Genomic_DNA"/>
</dbReference>
<dbReference type="Proteomes" id="UP000679725">
    <property type="component" value="Unassembled WGS sequence"/>
</dbReference>
<keyword evidence="1" id="KW-0812">Transmembrane</keyword>
<gene>
    <name evidence="2" type="ORF">DYBT9623_04362</name>
</gene>
<evidence type="ECO:0000313" key="3">
    <source>
        <dbReference type="Proteomes" id="UP000679725"/>
    </source>
</evidence>
<keyword evidence="3" id="KW-1185">Reference proteome</keyword>
<dbReference type="RefSeq" id="WP_215235643.1">
    <property type="nucleotide sequence ID" value="NZ_CAJRAU010000007.1"/>
</dbReference>
<sequence length="58" mass="6561">MQHILKVLAAIVVITYSLHLVNAESDLLVFSGLAVILSALYFLFRELDLIFEQLKSKL</sequence>
<organism evidence="2 3">
    <name type="scientific">Dyadobacter linearis</name>
    <dbReference type="NCBI Taxonomy" id="2823330"/>
    <lineage>
        <taxon>Bacteria</taxon>
        <taxon>Pseudomonadati</taxon>
        <taxon>Bacteroidota</taxon>
        <taxon>Cytophagia</taxon>
        <taxon>Cytophagales</taxon>
        <taxon>Spirosomataceae</taxon>
        <taxon>Dyadobacter</taxon>
    </lineage>
</organism>
<accession>A0ABN7RC92</accession>
<protein>
    <submittedName>
        <fullName evidence="2">Uncharacterized protein</fullName>
    </submittedName>
</protein>
<proteinExistence type="predicted"/>
<name>A0ABN7RC92_9BACT</name>
<reference evidence="2 3" key="1">
    <citation type="submission" date="2021-04" db="EMBL/GenBank/DDBJ databases">
        <authorList>
            <person name="Rodrigo-Torres L."/>
            <person name="Arahal R. D."/>
            <person name="Lucena T."/>
        </authorList>
    </citation>
    <scope>NUCLEOTIDE SEQUENCE [LARGE SCALE GENOMIC DNA]</scope>
    <source>
        <strain evidence="2 3">CECT 9623</strain>
    </source>
</reference>
<feature type="transmembrane region" description="Helical" evidence="1">
    <location>
        <begin position="33"/>
        <end position="51"/>
    </location>
</feature>
<comment type="caution">
    <text evidence="2">The sequence shown here is derived from an EMBL/GenBank/DDBJ whole genome shotgun (WGS) entry which is preliminary data.</text>
</comment>
<keyword evidence="1" id="KW-0472">Membrane</keyword>
<keyword evidence="1" id="KW-1133">Transmembrane helix</keyword>
<evidence type="ECO:0000256" key="1">
    <source>
        <dbReference type="SAM" id="Phobius"/>
    </source>
</evidence>